<dbReference type="RefSeq" id="WP_116614762.1">
    <property type="nucleotide sequence ID" value="NZ_QEOB01000036.1"/>
</dbReference>
<sequence>MKKALLTSLGTATALAGLLAGCAGSTNFGNSVSQFTDGLKNGMTTAVMGPGPGHFKDSGLSHVLQDGGNGWPRAAITINSLPATAYAHSIGTFSYGPDYCMNVSVVLWHDAGHSQHFDGVKFCGNDIPNNIVSADSGQFLLWGGSLAQGANTGARRTTGPNPPKNNFPQGSGYVQSFVSTNGMNLFAQLMFAMGYDLAENTDDHRAWVVSVPSASQMAH</sequence>
<comment type="caution">
    <text evidence="2">The sequence shown here is derived from an EMBL/GenBank/DDBJ whole genome shotgun (WGS) entry which is preliminary data.</text>
</comment>
<feature type="chain" id="PRO_5046286207" evidence="1">
    <location>
        <begin position="17"/>
        <end position="219"/>
    </location>
</feature>
<name>A0ABX5K8A0_9BURK</name>
<dbReference type="PROSITE" id="PS51257">
    <property type="entry name" value="PROKAR_LIPOPROTEIN"/>
    <property type="match status" value="1"/>
</dbReference>
<reference evidence="2 3" key="1">
    <citation type="submission" date="2018-05" db="EMBL/GenBank/DDBJ databases">
        <title>Genomic Encyclopedia of Type Strains, Phase IV (KMG-V): Genome sequencing to study the core and pangenomes of soil and plant-associated prokaryotes.</title>
        <authorList>
            <person name="Whitman W."/>
        </authorList>
    </citation>
    <scope>NUCLEOTIDE SEQUENCE [LARGE SCALE GENOMIC DNA]</scope>
    <source>
        <strain evidence="2 3">SCZa-39</strain>
    </source>
</reference>
<feature type="signal peptide" evidence="1">
    <location>
        <begin position="1"/>
        <end position="16"/>
    </location>
</feature>
<evidence type="ECO:0000313" key="2">
    <source>
        <dbReference type="EMBL" id="PVX70690.1"/>
    </source>
</evidence>
<keyword evidence="1" id="KW-0732">Signal</keyword>
<dbReference type="EMBL" id="QEOB01000036">
    <property type="protein sequence ID" value="PVX70690.1"/>
    <property type="molecule type" value="Genomic_DNA"/>
</dbReference>
<proteinExistence type="predicted"/>
<protein>
    <submittedName>
        <fullName evidence="2">Uncharacterized protein</fullName>
    </submittedName>
</protein>
<organism evidence="2 3">
    <name type="scientific">Paraburkholderia unamae</name>
    <dbReference type="NCBI Taxonomy" id="219649"/>
    <lineage>
        <taxon>Bacteria</taxon>
        <taxon>Pseudomonadati</taxon>
        <taxon>Pseudomonadota</taxon>
        <taxon>Betaproteobacteria</taxon>
        <taxon>Burkholderiales</taxon>
        <taxon>Burkholderiaceae</taxon>
        <taxon>Paraburkholderia</taxon>
    </lineage>
</organism>
<evidence type="ECO:0000313" key="3">
    <source>
        <dbReference type="Proteomes" id="UP000245712"/>
    </source>
</evidence>
<accession>A0ABX5K8A0</accession>
<dbReference type="Proteomes" id="UP000245712">
    <property type="component" value="Unassembled WGS sequence"/>
</dbReference>
<keyword evidence="3" id="KW-1185">Reference proteome</keyword>
<evidence type="ECO:0000256" key="1">
    <source>
        <dbReference type="SAM" id="SignalP"/>
    </source>
</evidence>
<gene>
    <name evidence="2" type="ORF">C7402_13668</name>
</gene>